<organism evidence="1">
    <name type="scientific">Arundo donax</name>
    <name type="common">Giant reed</name>
    <name type="synonym">Donax arundinaceus</name>
    <dbReference type="NCBI Taxonomy" id="35708"/>
    <lineage>
        <taxon>Eukaryota</taxon>
        <taxon>Viridiplantae</taxon>
        <taxon>Streptophyta</taxon>
        <taxon>Embryophyta</taxon>
        <taxon>Tracheophyta</taxon>
        <taxon>Spermatophyta</taxon>
        <taxon>Magnoliopsida</taxon>
        <taxon>Liliopsida</taxon>
        <taxon>Poales</taxon>
        <taxon>Poaceae</taxon>
        <taxon>PACMAD clade</taxon>
        <taxon>Arundinoideae</taxon>
        <taxon>Arundineae</taxon>
        <taxon>Arundo</taxon>
    </lineage>
</organism>
<dbReference type="AlphaFoldDB" id="A0A0A9A5Q7"/>
<reference evidence="1" key="1">
    <citation type="submission" date="2014-09" db="EMBL/GenBank/DDBJ databases">
        <authorList>
            <person name="Magalhaes I.L.F."/>
            <person name="Oliveira U."/>
            <person name="Santos F.R."/>
            <person name="Vidigal T.H.D.A."/>
            <person name="Brescovit A.D."/>
            <person name="Santos A.J."/>
        </authorList>
    </citation>
    <scope>NUCLEOTIDE SEQUENCE</scope>
    <source>
        <tissue evidence="1">Shoot tissue taken approximately 20 cm above the soil surface</tissue>
    </source>
</reference>
<protein>
    <submittedName>
        <fullName evidence="1">Uncharacterized protein</fullName>
    </submittedName>
</protein>
<sequence>MFMTLLVCLCTPTVWFHA</sequence>
<name>A0A0A9A5Q7_ARUDO</name>
<proteinExistence type="predicted"/>
<dbReference type="EMBL" id="GBRH01250901">
    <property type="protein sequence ID" value="JAD46994.1"/>
    <property type="molecule type" value="Transcribed_RNA"/>
</dbReference>
<evidence type="ECO:0000313" key="1">
    <source>
        <dbReference type="EMBL" id="JAD46994.1"/>
    </source>
</evidence>
<accession>A0A0A9A5Q7</accession>
<reference evidence="1" key="2">
    <citation type="journal article" date="2015" name="Data Brief">
        <title>Shoot transcriptome of the giant reed, Arundo donax.</title>
        <authorList>
            <person name="Barrero R.A."/>
            <person name="Guerrero F.D."/>
            <person name="Moolhuijzen P."/>
            <person name="Goolsby J.A."/>
            <person name="Tidwell J."/>
            <person name="Bellgard S.E."/>
            <person name="Bellgard M.I."/>
        </authorList>
    </citation>
    <scope>NUCLEOTIDE SEQUENCE</scope>
    <source>
        <tissue evidence="1">Shoot tissue taken approximately 20 cm above the soil surface</tissue>
    </source>
</reference>